<dbReference type="OrthoDB" id="10572932at2759"/>
<organism evidence="2 3">
    <name type="scientific">Symbiodinium natans</name>
    <dbReference type="NCBI Taxonomy" id="878477"/>
    <lineage>
        <taxon>Eukaryota</taxon>
        <taxon>Sar</taxon>
        <taxon>Alveolata</taxon>
        <taxon>Dinophyceae</taxon>
        <taxon>Suessiales</taxon>
        <taxon>Symbiodiniaceae</taxon>
        <taxon>Symbiodinium</taxon>
    </lineage>
</organism>
<dbReference type="AlphaFoldDB" id="A0A812M4G7"/>
<keyword evidence="3" id="KW-1185">Reference proteome</keyword>
<proteinExistence type="predicted"/>
<sequence length="101" mass="11772">MLVRNVRSSWSRGHPAPGEIAGPREDDLERLIGNEKMALEFEIESDTRRGQLDQLNKQPNMATSWRMAEEMVKKMSTLYKQEKIFPNLLIERQMALDLVQQ</sequence>
<dbReference type="Proteomes" id="UP000604046">
    <property type="component" value="Unassembled WGS sequence"/>
</dbReference>
<dbReference type="EMBL" id="CAJNDS010001391">
    <property type="protein sequence ID" value="CAE7257551.1"/>
    <property type="molecule type" value="Genomic_DNA"/>
</dbReference>
<comment type="caution">
    <text evidence="2">The sequence shown here is derived from an EMBL/GenBank/DDBJ whole genome shotgun (WGS) entry which is preliminary data.</text>
</comment>
<evidence type="ECO:0000313" key="2">
    <source>
        <dbReference type="EMBL" id="CAE7257551.1"/>
    </source>
</evidence>
<evidence type="ECO:0000313" key="3">
    <source>
        <dbReference type="Proteomes" id="UP000604046"/>
    </source>
</evidence>
<accession>A0A812M4G7</accession>
<name>A0A812M4G7_9DINO</name>
<protein>
    <submittedName>
        <fullName evidence="2">Uncharacterized protein</fullName>
    </submittedName>
</protein>
<evidence type="ECO:0000256" key="1">
    <source>
        <dbReference type="SAM" id="MobiDB-lite"/>
    </source>
</evidence>
<reference evidence="2" key="1">
    <citation type="submission" date="2021-02" db="EMBL/GenBank/DDBJ databases">
        <authorList>
            <person name="Dougan E. K."/>
            <person name="Rhodes N."/>
            <person name="Thang M."/>
            <person name="Chan C."/>
        </authorList>
    </citation>
    <scope>NUCLEOTIDE SEQUENCE</scope>
</reference>
<gene>
    <name evidence="2" type="ORF">SNAT2548_LOCUS13327</name>
</gene>
<feature type="region of interest" description="Disordered" evidence="1">
    <location>
        <begin position="1"/>
        <end position="24"/>
    </location>
</feature>
<feature type="compositionally biased region" description="Polar residues" evidence="1">
    <location>
        <begin position="1"/>
        <end position="11"/>
    </location>
</feature>